<gene>
    <name evidence="1" type="ORF">ACFQ3Q_10190</name>
</gene>
<accession>A0ABW3NUB9</accession>
<keyword evidence="2" id="KW-1185">Reference proteome</keyword>
<dbReference type="EMBL" id="JBHTLI010000001">
    <property type="protein sequence ID" value="MFD1096117.1"/>
    <property type="molecule type" value="Genomic_DNA"/>
</dbReference>
<organism evidence="1 2">
    <name type="scientific">Salegentibacter chungangensis</name>
    <dbReference type="NCBI Taxonomy" id="1335724"/>
    <lineage>
        <taxon>Bacteria</taxon>
        <taxon>Pseudomonadati</taxon>
        <taxon>Bacteroidota</taxon>
        <taxon>Flavobacteriia</taxon>
        <taxon>Flavobacteriales</taxon>
        <taxon>Flavobacteriaceae</taxon>
        <taxon>Salegentibacter</taxon>
    </lineage>
</organism>
<dbReference type="RefSeq" id="WP_380745375.1">
    <property type="nucleotide sequence ID" value="NZ_JBHTLI010000001.1"/>
</dbReference>
<reference evidence="2" key="1">
    <citation type="journal article" date="2019" name="Int. J. Syst. Evol. Microbiol.">
        <title>The Global Catalogue of Microorganisms (GCM) 10K type strain sequencing project: providing services to taxonomists for standard genome sequencing and annotation.</title>
        <authorList>
            <consortium name="The Broad Institute Genomics Platform"/>
            <consortium name="The Broad Institute Genome Sequencing Center for Infectious Disease"/>
            <person name="Wu L."/>
            <person name="Ma J."/>
        </authorList>
    </citation>
    <scope>NUCLEOTIDE SEQUENCE [LARGE SCALE GENOMIC DNA]</scope>
    <source>
        <strain evidence="2">CCUG 64793</strain>
    </source>
</reference>
<evidence type="ECO:0000313" key="2">
    <source>
        <dbReference type="Proteomes" id="UP001597131"/>
    </source>
</evidence>
<dbReference type="Proteomes" id="UP001597131">
    <property type="component" value="Unassembled WGS sequence"/>
</dbReference>
<name>A0ABW3NUB9_9FLAO</name>
<proteinExistence type="predicted"/>
<sequence>MPEISDNIQYDKSIIQSDDSKFYTKQLEIVSLNLDDFNQRFNSDIVLKFDHHYNSFYLVSPNEPYRGDMFIRHISHLLGYYNNREFIEETNFINNDLRIINNVARGFINVILFDNSDYKKSDEFQTDLNNFLTRYENYCPLGILTEKGEKHFRNYLTEIYNRVLSAKSQL</sequence>
<comment type="caution">
    <text evidence="1">The sequence shown here is derived from an EMBL/GenBank/DDBJ whole genome shotgun (WGS) entry which is preliminary data.</text>
</comment>
<evidence type="ECO:0000313" key="1">
    <source>
        <dbReference type="EMBL" id="MFD1096117.1"/>
    </source>
</evidence>
<protein>
    <submittedName>
        <fullName evidence="1">Uncharacterized protein</fullName>
    </submittedName>
</protein>